<dbReference type="InterPro" id="IPR036227">
    <property type="entry name" value="Ribosomal_uL15/eL18_sf"/>
</dbReference>
<dbReference type="PROSITE" id="PS00475">
    <property type="entry name" value="RIBOSOMAL_L15"/>
    <property type="match status" value="1"/>
</dbReference>
<dbReference type="GO" id="GO:0003735">
    <property type="term" value="F:structural constituent of ribosome"/>
    <property type="evidence" value="ECO:0007669"/>
    <property type="project" value="InterPro"/>
</dbReference>
<dbReference type="Proteomes" id="UP000074294">
    <property type="component" value="Unassembled WGS sequence"/>
</dbReference>
<proteinExistence type="inferred from homology"/>
<evidence type="ECO:0000256" key="1">
    <source>
        <dbReference type="ARBA" id="ARBA00006815"/>
    </source>
</evidence>
<dbReference type="EMBL" id="LQMQ01000064">
    <property type="protein sequence ID" value="KUO39453.1"/>
    <property type="molecule type" value="Genomic_DNA"/>
</dbReference>
<keyword evidence="3 4" id="KW-0687">Ribonucleoprotein</keyword>
<feature type="domain" description="Large ribosomal subunit protein uL15/eL18" evidence="5">
    <location>
        <begin position="8"/>
        <end position="120"/>
    </location>
</feature>
<dbReference type="STRING" id="1776334.APZ16_02390"/>
<evidence type="ECO:0000256" key="3">
    <source>
        <dbReference type="ARBA" id="ARBA00023274"/>
    </source>
</evidence>
<dbReference type="InterPro" id="IPR022947">
    <property type="entry name" value="Ribosomal_eL18_arc"/>
</dbReference>
<evidence type="ECO:0000313" key="6">
    <source>
        <dbReference type="EMBL" id="KUO39453.1"/>
    </source>
</evidence>
<dbReference type="NCBIfam" id="NF003079">
    <property type="entry name" value="PRK04005.1"/>
    <property type="match status" value="1"/>
</dbReference>
<dbReference type="InterPro" id="IPR001196">
    <property type="entry name" value="Ribosomal_uL15_CS"/>
</dbReference>
<protein>
    <recommendedName>
        <fullName evidence="4">Large ribosomal subunit protein eL18</fullName>
    </recommendedName>
</protein>
<gene>
    <name evidence="4" type="primary">rpl18e</name>
    <name evidence="6" type="ORF">APZ16_02390</name>
</gene>
<comment type="similarity">
    <text evidence="1 4">Belongs to the eukaryotic ribosomal protein eL18 family.</text>
</comment>
<keyword evidence="2 4" id="KW-0689">Ribosomal protein</keyword>
<evidence type="ECO:0000259" key="5">
    <source>
        <dbReference type="Pfam" id="PF17135"/>
    </source>
</evidence>
<reference evidence="6 7" key="1">
    <citation type="journal article" date="2016" name="Nat. Microbiol.">
        <title>Genomic inference of the metabolism of cosmopolitan subsurface Archaea, Hadesarchaea.</title>
        <authorList>
            <person name="Baker B.J."/>
            <person name="Saw J.H."/>
            <person name="Lind A.E."/>
            <person name="Lazar C.S."/>
            <person name="Hinrichs K.-U."/>
            <person name="Teske A.P."/>
            <person name="Ettema T.J."/>
        </authorList>
    </citation>
    <scope>NUCLEOTIDE SEQUENCE [LARGE SCALE GENOMIC DNA]</scope>
</reference>
<dbReference type="InterPro" id="IPR021131">
    <property type="entry name" value="Ribosomal_uL15/eL18"/>
</dbReference>
<dbReference type="Gene3D" id="3.100.10.10">
    <property type="match status" value="1"/>
</dbReference>
<organism evidence="6 7">
    <name type="scientific">Hadarchaeum yellowstonense</name>
    <dbReference type="NCBI Taxonomy" id="1776334"/>
    <lineage>
        <taxon>Archaea</taxon>
        <taxon>Methanobacteriati</taxon>
        <taxon>Candidatus Hadarchaeota</taxon>
        <taxon>Candidatus Hadarchaeia</taxon>
        <taxon>Candidatus Hadarchaeales</taxon>
        <taxon>Candidatus Hadarchaeaceae</taxon>
        <taxon>Candidatus Hadarchaeum</taxon>
    </lineage>
</organism>
<dbReference type="InterPro" id="IPR000039">
    <property type="entry name" value="Ribosomal_eL18"/>
</dbReference>
<sequence>MPKPTGPTNPQLRKLLRLLREQGKKQQARIWLEMAERLERPRRSRAEVNLSQINRYTENGSTVAVPGKVLAAGRLDHPVRVAALTFSAAAKRKIIAAGGSVLTLQQLLEENPTGKEVKLMG</sequence>
<comment type="caution">
    <text evidence="6">The sequence shown here is derived from an EMBL/GenBank/DDBJ whole genome shotgun (WGS) entry which is preliminary data.</text>
</comment>
<evidence type="ECO:0000256" key="2">
    <source>
        <dbReference type="ARBA" id="ARBA00022980"/>
    </source>
</evidence>
<evidence type="ECO:0000256" key="4">
    <source>
        <dbReference type="HAMAP-Rule" id="MF_00329"/>
    </source>
</evidence>
<dbReference type="GO" id="GO:0022625">
    <property type="term" value="C:cytosolic large ribosomal subunit"/>
    <property type="evidence" value="ECO:0007669"/>
    <property type="project" value="TreeGrafter"/>
</dbReference>
<dbReference type="Pfam" id="PF17135">
    <property type="entry name" value="Ribosomal_L18"/>
    <property type="match status" value="1"/>
</dbReference>
<dbReference type="GO" id="GO:0003723">
    <property type="term" value="F:RNA binding"/>
    <property type="evidence" value="ECO:0007669"/>
    <property type="project" value="TreeGrafter"/>
</dbReference>
<dbReference type="AlphaFoldDB" id="A0A147JSI0"/>
<accession>A0A147JSI0</accession>
<evidence type="ECO:0000313" key="7">
    <source>
        <dbReference type="Proteomes" id="UP000074294"/>
    </source>
</evidence>
<dbReference type="HAMAP" id="MF_00329">
    <property type="entry name" value="Ribosomal_eL18"/>
    <property type="match status" value="1"/>
</dbReference>
<dbReference type="PANTHER" id="PTHR10934:SF2">
    <property type="entry name" value="LARGE RIBOSOMAL SUBUNIT PROTEIN EL18"/>
    <property type="match status" value="1"/>
</dbReference>
<dbReference type="GO" id="GO:0006412">
    <property type="term" value="P:translation"/>
    <property type="evidence" value="ECO:0007669"/>
    <property type="project" value="UniProtKB-UniRule"/>
</dbReference>
<dbReference type="PANTHER" id="PTHR10934">
    <property type="entry name" value="60S RIBOSOMAL PROTEIN L18"/>
    <property type="match status" value="1"/>
</dbReference>
<name>A0A147JSI0_HADYE</name>
<dbReference type="SUPFAM" id="SSF52080">
    <property type="entry name" value="Ribosomal proteins L15p and L18e"/>
    <property type="match status" value="1"/>
</dbReference>